<dbReference type="WBParaSite" id="PEQ_0000369301-mRNA-1">
    <property type="protein sequence ID" value="PEQ_0000369301-mRNA-1"/>
    <property type="gene ID" value="PEQ_0000369301"/>
</dbReference>
<sequence>MPSHLLCQHWRRPPKKLVPSISFPIVASLYVPLSDNNVYAY</sequence>
<protein>
    <submittedName>
        <fullName evidence="2">Uncharacterized protein</fullName>
    </submittedName>
</protein>
<name>A0A914RB24_PAREQ</name>
<dbReference type="Proteomes" id="UP000887564">
    <property type="component" value="Unplaced"/>
</dbReference>
<evidence type="ECO:0000313" key="1">
    <source>
        <dbReference type="Proteomes" id="UP000887564"/>
    </source>
</evidence>
<evidence type="ECO:0000313" key="2">
    <source>
        <dbReference type="WBParaSite" id="PEQ_0000369301-mRNA-1"/>
    </source>
</evidence>
<dbReference type="AlphaFoldDB" id="A0A914RB24"/>
<accession>A0A914RB24</accession>
<organism evidence="1 2">
    <name type="scientific">Parascaris equorum</name>
    <name type="common">Equine roundworm</name>
    <dbReference type="NCBI Taxonomy" id="6256"/>
    <lineage>
        <taxon>Eukaryota</taxon>
        <taxon>Metazoa</taxon>
        <taxon>Ecdysozoa</taxon>
        <taxon>Nematoda</taxon>
        <taxon>Chromadorea</taxon>
        <taxon>Rhabditida</taxon>
        <taxon>Spirurina</taxon>
        <taxon>Ascaridomorpha</taxon>
        <taxon>Ascaridoidea</taxon>
        <taxon>Ascarididae</taxon>
        <taxon>Parascaris</taxon>
    </lineage>
</organism>
<keyword evidence="1" id="KW-1185">Reference proteome</keyword>
<proteinExistence type="predicted"/>
<reference evidence="2" key="1">
    <citation type="submission" date="2022-11" db="UniProtKB">
        <authorList>
            <consortium name="WormBaseParasite"/>
        </authorList>
    </citation>
    <scope>IDENTIFICATION</scope>
</reference>